<dbReference type="HOGENOM" id="CLU_004253_2_3_1"/>
<dbReference type="GO" id="GO:0016567">
    <property type="term" value="P:protein ubiquitination"/>
    <property type="evidence" value="ECO:0007669"/>
    <property type="project" value="InterPro"/>
</dbReference>
<sequence length="216" mass="23962">MEIKTVESKYLINDCLTLLCDVEVVKAVKTGATMSRFVTVPPPAICRYLEQMLESRESCDVTFQVEQSEYDAHRAVLAARSPVFSAQFFGPMADEDAAAAGSGSRRNVRIHDMKPAVFEAVLHFVYTDTLPLPVMDGDSSLLLSNSTNHRRKRPKLSDVAAAGCSKEDLRVMVGEWLAAADLYDLERMRLLCEDALWETIDVANAAATLRLADQHH</sequence>
<dbReference type="Gene3D" id="3.30.710.10">
    <property type="entry name" value="Potassium Channel Kv1.1, Chain A"/>
    <property type="match status" value="1"/>
</dbReference>
<accession>A0A0E0AV65</accession>
<dbReference type="InterPro" id="IPR045005">
    <property type="entry name" value="BPM1-6"/>
</dbReference>
<dbReference type="Proteomes" id="UP000026961">
    <property type="component" value="Chromosome 8"/>
</dbReference>
<dbReference type="SMART" id="SM00225">
    <property type="entry name" value="BTB"/>
    <property type="match status" value="1"/>
</dbReference>
<evidence type="ECO:0000256" key="1">
    <source>
        <dbReference type="ARBA" id="ARBA00004906"/>
    </source>
</evidence>
<proteinExistence type="predicted"/>
<dbReference type="PROSITE" id="PS50097">
    <property type="entry name" value="BTB"/>
    <property type="match status" value="1"/>
</dbReference>
<dbReference type="AlphaFoldDB" id="A0A0E0AV65"/>
<dbReference type="EnsemblPlants" id="OGLUM08G14970.1">
    <property type="protein sequence ID" value="OGLUM08G14970.1"/>
    <property type="gene ID" value="OGLUM08G14970"/>
</dbReference>
<comment type="pathway">
    <text evidence="1">Protein modification; protein ubiquitination.</text>
</comment>
<evidence type="ECO:0000313" key="4">
    <source>
        <dbReference type="Proteomes" id="UP000026961"/>
    </source>
</evidence>
<reference evidence="3" key="1">
    <citation type="submission" date="2015-04" db="UniProtKB">
        <authorList>
            <consortium name="EnsemblPlants"/>
        </authorList>
    </citation>
    <scope>IDENTIFICATION</scope>
</reference>
<keyword evidence="4" id="KW-1185">Reference proteome</keyword>
<organism evidence="3">
    <name type="scientific">Oryza glumipatula</name>
    <dbReference type="NCBI Taxonomy" id="40148"/>
    <lineage>
        <taxon>Eukaryota</taxon>
        <taxon>Viridiplantae</taxon>
        <taxon>Streptophyta</taxon>
        <taxon>Embryophyta</taxon>
        <taxon>Tracheophyta</taxon>
        <taxon>Spermatophyta</taxon>
        <taxon>Magnoliopsida</taxon>
        <taxon>Liliopsida</taxon>
        <taxon>Poales</taxon>
        <taxon>Poaceae</taxon>
        <taxon>BOP clade</taxon>
        <taxon>Oryzoideae</taxon>
        <taxon>Oryzeae</taxon>
        <taxon>Oryzinae</taxon>
        <taxon>Oryza</taxon>
    </lineage>
</organism>
<dbReference type="Gramene" id="OGLUM08G14970.1">
    <property type="protein sequence ID" value="OGLUM08G14970.1"/>
    <property type="gene ID" value="OGLUM08G14970"/>
</dbReference>
<protein>
    <recommendedName>
        <fullName evidence="2">BTB domain-containing protein</fullName>
    </recommendedName>
</protein>
<dbReference type="eggNOG" id="KOG1987">
    <property type="taxonomic scope" value="Eukaryota"/>
</dbReference>
<evidence type="ECO:0000259" key="2">
    <source>
        <dbReference type="PROSITE" id="PS50097"/>
    </source>
</evidence>
<name>A0A0E0AV65_9ORYZ</name>
<feature type="domain" description="BTB" evidence="2">
    <location>
        <begin position="59"/>
        <end position="134"/>
    </location>
</feature>
<dbReference type="SUPFAM" id="SSF54695">
    <property type="entry name" value="POZ domain"/>
    <property type="match status" value="1"/>
</dbReference>
<dbReference type="PANTHER" id="PTHR26379:SF268">
    <property type="entry name" value="OS08G0406500 PROTEIN"/>
    <property type="match status" value="1"/>
</dbReference>
<evidence type="ECO:0000313" key="3">
    <source>
        <dbReference type="EnsemblPlants" id="OGLUM08G14940.1"/>
    </source>
</evidence>
<dbReference type="EnsemblPlants" id="OGLUM08G14940.1">
    <property type="protein sequence ID" value="OGLUM08G14940.1"/>
    <property type="gene ID" value="OGLUM08G14940"/>
</dbReference>
<dbReference type="InterPro" id="IPR000210">
    <property type="entry name" value="BTB/POZ_dom"/>
</dbReference>
<reference evidence="3" key="2">
    <citation type="submission" date="2018-05" db="EMBL/GenBank/DDBJ databases">
        <title>OgluRS3 (Oryza glumaepatula Reference Sequence Version 3).</title>
        <authorList>
            <person name="Zhang J."/>
            <person name="Kudrna D."/>
            <person name="Lee S."/>
            <person name="Talag J."/>
            <person name="Welchert J."/>
            <person name="Wing R.A."/>
        </authorList>
    </citation>
    <scope>NUCLEOTIDE SEQUENCE [LARGE SCALE GENOMIC DNA]</scope>
</reference>
<dbReference type="PANTHER" id="PTHR26379">
    <property type="entry name" value="BTB/POZ AND MATH DOMAIN-CONTAINING PROTEIN 1"/>
    <property type="match status" value="1"/>
</dbReference>
<dbReference type="STRING" id="40148.A0A0E0AV65"/>
<dbReference type="InterPro" id="IPR011333">
    <property type="entry name" value="SKP1/BTB/POZ_sf"/>
</dbReference>
<dbReference type="Gramene" id="OGLUM08G14940.1">
    <property type="protein sequence ID" value="OGLUM08G14940.1"/>
    <property type="gene ID" value="OGLUM08G14940"/>
</dbReference>
<dbReference type="Pfam" id="PF00651">
    <property type="entry name" value="BTB"/>
    <property type="match status" value="1"/>
</dbReference>